<dbReference type="PANTHER" id="PTHR43861">
    <property type="entry name" value="TRANS-ACONITATE 2-METHYLTRANSFERASE-RELATED"/>
    <property type="match status" value="1"/>
</dbReference>
<dbReference type="GO" id="GO:0016740">
    <property type="term" value="F:transferase activity"/>
    <property type="evidence" value="ECO:0007669"/>
    <property type="project" value="UniProtKB-KW"/>
</dbReference>
<feature type="coiled-coil region" evidence="2">
    <location>
        <begin position="242"/>
        <end position="269"/>
    </location>
</feature>
<dbReference type="Proteomes" id="UP000196138">
    <property type="component" value="Chromosome"/>
</dbReference>
<evidence type="ECO:0008006" key="5">
    <source>
        <dbReference type="Google" id="ProtNLM"/>
    </source>
</evidence>
<dbReference type="InterPro" id="IPR029063">
    <property type="entry name" value="SAM-dependent_MTases_sf"/>
</dbReference>
<proteinExistence type="predicted"/>
<sequence length="473" mass="53016">MTRPGFYRAFEDRYRGSRELIGQRLLAYLPFIQPLQALHTPATALDLGCGRGEWLELLRREGWQAQGVDLDADMLADCTARGLNVAHADALSCLRAQADASLSVVSAFHVAEHLPFEALQALVAQALRVLRPGGLLILETPNPENLVVGTSGFYLDPTHLRPLPPRLLAFLPEHQGFARVCTLRLNEPPALHARTAIGLIDVLHGVSPDYAIVAQKADAPETMAALDTAFATPVGLGLSELAQRHDHRLAELEHQVNRLLAQQHQEIQALRASWSWRITAPLRSAQTWMQGVSPERLLQLPLRFVLRRPRLTRALSQVLGRLPRLRSWLGMRWRAAPAPATGDAFDRFVQHKLRITPRPQSPRVGLEQARRLMDERVTGQLLHSAQMPVHQGLWLALKQHAQVSLTTDLTDSDRTHAELLVRHVYLALLKRYPHRDDEAFKARQLIHGMTLEALIADLTASAEFRSRNIRPDL</sequence>
<dbReference type="OrthoDB" id="9816564at2"/>
<dbReference type="SUPFAM" id="SSF53335">
    <property type="entry name" value="S-adenosyl-L-methionine-dependent methyltransferases"/>
    <property type="match status" value="1"/>
</dbReference>
<gene>
    <name evidence="3" type="ORF">CCO03_02120</name>
</gene>
<name>A0A1Y0ESM6_9BURK</name>
<dbReference type="AlphaFoldDB" id="A0A1Y0ESM6"/>
<dbReference type="Pfam" id="PF13489">
    <property type="entry name" value="Methyltransf_23"/>
    <property type="match status" value="1"/>
</dbReference>
<evidence type="ECO:0000256" key="1">
    <source>
        <dbReference type="ARBA" id="ARBA00022679"/>
    </source>
</evidence>
<organism evidence="3 4">
    <name type="scientific">Comamonas serinivorans</name>
    <dbReference type="NCBI Taxonomy" id="1082851"/>
    <lineage>
        <taxon>Bacteria</taxon>
        <taxon>Pseudomonadati</taxon>
        <taxon>Pseudomonadota</taxon>
        <taxon>Betaproteobacteria</taxon>
        <taxon>Burkholderiales</taxon>
        <taxon>Comamonadaceae</taxon>
        <taxon>Comamonas</taxon>
    </lineage>
</organism>
<reference evidence="3 4" key="1">
    <citation type="submission" date="2017-05" db="EMBL/GenBank/DDBJ databases">
        <authorList>
            <person name="Song R."/>
            <person name="Chenine A.L."/>
            <person name="Ruprecht R.M."/>
        </authorList>
    </citation>
    <scope>NUCLEOTIDE SEQUENCE [LARGE SCALE GENOMIC DNA]</scope>
    <source>
        <strain evidence="3 4">DSM 26136</strain>
    </source>
</reference>
<accession>A0A1Y0ESM6</accession>
<protein>
    <recommendedName>
        <fullName evidence="5">Methyltransferase type 11 domain-containing protein</fullName>
    </recommendedName>
</protein>
<dbReference type="CDD" id="cd02440">
    <property type="entry name" value="AdoMet_MTases"/>
    <property type="match status" value="1"/>
</dbReference>
<dbReference type="Gene3D" id="3.40.50.150">
    <property type="entry name" value="Vaccinia Virus protein VP39"/>
    <property type="match status" value="1"/>
</dbReference>
<dbReference type="KEGG" id="cser:CCO03_02120"/>
<keyword evidence="4" id="KW-1185">Reference proteome</keyword>
<evidence type="ECO:0000256" key="2">
    <source>
        <dbReference type="SAM" id="Coils"/>
    </source>
</evidence>
<evidence type="ECO:0000313" key="3">
    <source>
        <dbReference type="EMBL" id="ARU06586.1"/>
    </source>
</evidence>
<evidence type="ECO:0000313" key="4">
    <source>
        <dbReference type="Proteomes" id="UP000196138"/>
    </source>
</evidence>
<dbReference type="RefSeq" id="WP_087283981.1">
    <property type="nucleotide sequence ID" value="NZ_CP021455.1"/>
</dbReference>
<dbReference type="EMBL" id="CP021455">
    <property type="protein sequence ID" value="ARU06586.1"/>
    <property type="molecule type" value="Genomic_DNA"/>
</dbReference>
<keyword evidence="1" id="KW-0808">Transferase</keyword>
<dbReference type="PANTHER" id="PTHR43861:SF3">
    <property type="entry name" value="PUTATIVE (AFU_ORTHOLOGUE AFUA_2G14390)-RELATED"/>
    <property type="match status" value="1"/>
</dbReference>
<keyword evidence="2" id="KW-0175">Coiled coil</keyword>